<name>A0ABV2FQJ6_9HYPH</name>
<evidence type="ECO:0000313" key="2">
    <source>
        <dbReference type="Proteomes" id="UP001549112"/>
    </source>
</evidence>
<reference evidence="1 2" key="1">
    <citation type="submission" date="2024-06" db="EMBL/GenBank/DDBJ databases">
        <title>Genomic Encyclopedia of Type Strains, Phase IV (KMG-IV): sequencing the most valuable type-strain genomes for metagenomic binning, comparative biology and taxonomic classification.</title>
        <authorList>
            <person name="Goeker M."/>
        </authorList>
    </citation>
    <scope>NUCLEOTIDE SEQUENCE [LARGE SCALE GENOMIC DNA]</scope>
    <source>
        <strain evidence="1 2">DSM 23650</strain>
    </source>
</reference>
<gene>
    <name evidence="1" type="ORF">ABID39_001559</name>
</gene>
<comment type="caution">
    <text evidence="1">The sequence shown here is derived from an EMBL/GenBank/DDBJ whole genome shotgun (WGS) entry which is preliminary data.</text>
</comment>
<evidence type="ECO:0000313" key="1">
    <source>
        <dbReference type="EMBL" id="MET3560843.1"/>
    </source>
</evidence>
<dbReference type="Proteomes" id="UP001549112">
    <property type="component" value="Unassembled WGS sequence"/>
</dbReference>
<keyword evidence="2" id="KW-1185">Reference proteome</keyword>
<dbReference type="EMBL" id="JBEPLT010000031">
    <property type="protein sequence ID" value="MET3560843.1"/>
    <property type="molecule type" value="Genomic_DNA"/>
</dbReference>
<protein>
    <submittedName>
        <fullName evidence="1">GH24 family phage-related lysozyme (Muramidase)</fullName>
    </submittedName>
</protein>
<sequence>MRKISQEGLALIKQWEGLRLDLTQYTKNTIKSIVCL</sequence>
<accession>A0ABV2FQJ6</accession>
<proteinExistence type="predicted"/>
<organism evidence="1 2">
    <name type="scientific">Bartonella japonica</name>
    <dbReference type="NCBI Taxonomy" id="357761"/>
    <lineage>
        <taxon>Bacteria</taxon>
        <taxon>Pseudomonadati</taxon>
        <taxon>Pseudomonadota</taxon>
        <taxon>Alphaproteobacteria</taxon>
        <taxon>Hyphomicrobiales</taxon>
        <taxon>Bartonellaceae</taxon>
        <taxon>Bartonella</taxon>
    </lineage>
</organism>